<reference evidence="1 2" key="1">
    <citation type="journal article" date="2016" name="Nat. Commun.">
        <title>Extremotolerant tardigrade genome and improved radiotolerance of human cultured cells by tardigrade-unique protein.</title>
        <authorList>
            <person name="Hashimoto T."/>
            <person name="Horikawa D.D."/>
            <person name="Saito Y."/>
            <person name="Kuwahara H."/>
            <person name="Kozuka-Hata H."/>
            <person name="Shin-I T."/>
            <person name="Minakuchi Y."/>
            <person name="Ohishi K."/>
            <person name="Motoyama A."/>
            <person name="Aizu T."/>
            <person name="Enomoto A."/>
            <person name="Kondo K."/>
            <person name="Tanaka S."/>
            <person name="Hara Y."/>
            <person name="Koshikawa S."/>
            <person name="Sagara H."/>
            <person name="Miura T."/>
            <person name="Yokobori S."/>
            <person name="Miyagawa K."/>
            <person name="Suzuki Y."/>
            <person name="Kubo T."/>
            <person name="Oyama M."/>
            <person name="Kohara Y."/>
            <person name="Fujiyama A."/>
            <person name="Arakawa K."/>
            <person name="Katayama T."/>
            <person name="Toyoda A."/>
            <person name="Kunieda T."/>
        </authorList>
    </citation>
    <scope>NUCLEOTIDE SEQUENCE [LARGE SCALE GENOMIC DNA]</scope>
    <source>
        <strain evidence="1 2">YOKOZUNA-1</strain>
    </source>
</reference>
<accession>A0A1D1UP63</accession>
<name>A0A1D1UP63_RAMVA</name>
<dbReference type="Proteomes" id="UP000186922">
    <property type="component" value="Unassembled WGS sequence"/>
</dbReference>
<organism evidence="1 2">
    <name type="scientific">Ramazzottius varieornatus</name>
    <name type="common">Water bear</name>
    <name type="synonym">Tardigrade</name>
    <dbReference type="NCBI Taxonomy" id="947166"/>
    <lineage>
        <taxon>Eukaryota</taxon>
        <taxon>Metazoa</taxon>
        <taxon>Ecdysozoa</taxon>
        <taxon>Tardigrada</taxon>
        <taxon>Eutardigrada</taxon>
        <taxon>Parachela</taxon>
        <taxon>Hypsibioidea</taxon>
        <taxon>Ramazzottiidae</taxon>
        <taxon>Ramazzottius</taxon>
    </lineage>
</organism>
<dbReference type="AlphaFoldDB" id="A0A1D1UP63"/>
<evidence type="ECO:0000313" key="2">
    <source>
        <dbReference type="Proteomes" id="UP000186922"/>
    </source>
</evidence>
<comment type="caution">
    <text evidence="1">The sequence shown here is derived from an EMBL/GenBank/DDBJ whole genome shotgun (WGS) entry which is preliminary data.</text>
</comment>
<keyword evidence="2" id="KW-1185">Reference proteome</keyword>
<sequence length="320" mass="35982">MGSLRDGHRGRTGWRCRYHHKGRLHIEGNTLALIGEDLLDAIYERAQKTFGPEGDLAYKPFRLYVRNMFLRGNWSGIAVGQTTNLMASLLFPSATVLASVPGTLPGPAVLVPEVDDPSAEPGCNYWTSPDSHRTRLAPNSDFYMLTARLAEYQRQVGPERSTKKRVTGAGSKEHTTYLKALVQYAVGGEDVVMKRLLQRRKAKEGLTMAALDEALVVPNLVRSCWLFDLFGSSADTLGDVVISSGARSWYYWLVPCVTWEKRSGRDFPLYAWFRSTLRVSCRTCRTPVRHPRQQSEDCQETAVRLFRSLFQSAFTAVRQG</sequence>
<evidence type="ECO:0000313" key="1">
    <source>
        <dbReference type="EMBL" id="GAU90300.1"/>
    </source>
</evidence>
<proteinExistence type="predicted"/>
<protein>
    <submittedName>
        <fullName evidence="1">Uncharacterized protein</fullName>
    </submittedName>
</protein>
<dbReference type="EMBL" id="BDGG01000001">
    <property type="protein sequence ID" value="GAU90300.1"/>
    <property type="molecule type" value="Genomic_DNA"/>
</dbReference>
<gene>
    <name evidence="1" type="primary">RvY_02736</name>
    <name evidence="1" type="synonym">RvY_02736.1</name>
    <name evidence="1" type="ORF">RvY_02736-1</name>
</gene>